<accession>A0AAD6NBK0</accession>
<evidence type="ECO:0000313" key="1">
    <source>
        <dbReference type="EMBL" id="KAJ6051120.1"/>
    </source>
</evidence>
<keyword evidence="2" id="KW-1185">Reference proteome</keyword>
<dbReference type="EMBL" id="JAQJZL010000002">
    <property type="protein sequence ID" value="KAJ6051120.1"/>
    <property type="molecule type" value="Genomic_DNA"/>
</dbReference>
<comment type="caution">
    <text evidence="1">The sequence shown here is derived from an EMBL/GenBank/DDBJ whole genome shotgun (WGS) entry which is preliminary data.</text>
</comment>
<evidence type="ECO:0000313" key="2">
    <source>
        <dbReference type="Proteomes" id="UP001219568"/>
    </source>
</evidence>
<sequence length="87" mass="10357">MRTAVNTIAEASLLAMVQREEEIEQQLRLLRKLPEPENENLKPQLLTEELTDIKQKIFCQDRNLYEHDNPTWYLRQELVDYCIRLGG</sequence>
<proteinExistence type="predicted"/>
<organism evidence="1 2">
    <name type="scientific">Penicillium canescens</name>
    <dbReference type="NCBI Taxonomy" id="5083"/>
    <lineage>
        <taxon>Eukaryota</taxon>
        <taxon>Fungi</taxon>
        <taxon>Dikarya</taxon>
        <taxon>Ascomycota</taxon>
        <taxon>Pezizomycotina</taxon>
        <taxon>Eurotiomycetes</taxon>
        <taxon>Eurotiomycetidae</taxon>
        <taxon>Eurotiales</taxon>
        <taxon>Aspergillaceae</taxon>
        <taxon>Penicillium</taxon>
    </lineage>
</organism>
<protein>
    <submittedName>
        <fullName evidence="1">Uncharacterized protein</fullName>
    </submittedName>
</protein>
<dbReference type="Proteomes" id="UP001219568">
    <property type="component" value="Unassembled WGS sequence"/>
</dbReference>
<name>A0AAD6NBK0_PENCN</name>
<gene>
    <name evidence="1" type="ORF">N7460_001654</name>
</gene>
<dbReference type="AlphaFoldDB" id="A0AAD6NBK0"/>
<reference evidence="1" key="1">
    <citation type="journal article" date="2023" name="IMA Fungus">
        <title>Comparative genomic study of the Penicillium genus elucidates a diverse pangenome and 15 lateral gene transfer events.</title>
        <authorList>
            <person name="Petersen C."/>
            <person name="Sorensen T."/>
            <person name="Nielsen M.R."/>
            <person name="Sondergaard T.E."/>
            <person name="Sorensen J.L."/>
            <person name="Fitzpatrick D.A."/>
            <person name="Frisvad J.C."/>
            <person name="Nielsen K.L."/>
        </authorList>
    </citation>
    <scope>NUCLEOTIDE SEQUENCE</scope>
    <source>
        <strain evidence="1">IBT 15450</strain>
    </source>
</reference>
<reference evidence="1" key="2">
    <citation type="submission" date="2023-01" db="EMBL/GenBank/DDBJ databases">
        <authorList>
            <person name="Petersen C."/>
        </authorList>
    </citation>
    <scope>NUCLEOTIDE SEQUENCE</scope>
    <source>
        <strain evidence="1">IBT 15450</strain>
    </source>
</reference>